<dbReference type="Gene3D" id="3.90.550.10">
    <property type="entry name" value="Spore Coat Polysaccharide Biosynthesis Protein SpsA, Chain A"/>
    <property type="match status" value="1"/>
</dbReference>
<evidence type="ECO:0000256" key="6">
    <source>
        <dbReference type="ARBA" id="ARBA00023134"/>
    </source>
</evidence>
<dbReference type="GO" id="GO:0005737">
    <property type="term" value="C:cytoplasm"/>
    <property type="evidence" value="ECO:0007669"/>
    <property type="project" value="UniProtKB-SubCell"/>
</dbReference>
<feature type="binding site" evidence="8">
    <location>
        <position position="55"/>
    </location>
    <ligand>
        <name>GTP</name>
        <dbReference type="ChEBI" id="CHEBI:37565"/>
    </ligand>
</feature>
<dbReference type="PANTHER" id="PTHR19136:SF81">
    <property type="entry name" value="MOLYBDENUM COFACTOR GUANYLYLTRANSFERASE"/>
    <property type="match status" value="1"/>
</dbReference>
<name>A0A447CZD6_9BRAD</name>
<feature type="binding site" evidence="8">
    <location>
        <position position="108"/>
    </location>
    <ligand>
        <name>Mg(2+)</name>
        <dbReference type="ChEBI" id="CHEBI:18420"/>
    </ligand>
</feature>
<accession>A0A447CZD6</accession>
<proteinExistence type="inferred from homology"/>
<evidence type="ECO:0000256" key="8">
    <source>
        <dbReference type="HAMAP-Rule" id="MF_00316"/>
    </source>
</evidence>
<dbReference type="CDD" id="cd02503">
    <property type="entry name" value="MobA"/>
    <property type="match status" value="1"/>
</dbReference>
<keyword evidence="3 8" id="KW-0479">Metal-binding</keyword>
<comment type="caution">
    <text evidence="10">The sequence shown here is derived from an EMBL/GenBank/DDBJ whole genome shotgun (WGS) entry which is preliminary data.</text>
</comment>
<evidence type="ECO:0000256" key="2">
    <source>
        <dbReference type="ARBA" id="ARBA00022679"/>
    </source>
</evidence>
<evidence type="ECO:0000256" key="1">
    <source>
        <dbReference type="ARBA" id="ARBA00022490"/>
    </source>
</evidence>
<comment type="subunit">
    <text evidence="8">Monomer.</text>
</comment>
<feature type="binding site" evidence="8">
    <location>
        <position position="73"/>
    </location>
    <ligand>
        <name>GTP</name>
        <dbReference type="ChEBI" id="CHEBI:37565"/>
    </ligand>
</feature>
<keyword evidence="2 8" id="KW-0808">Transferase</keyword>
<keyword evidence="10" id="KW-0548">Nucleotidyltransferase</keyword>
<evidence type="ECO:0000256" key="5">
    <source>
        <dbReference type="ARBA" id="ARBA00022842"/>
    </source>
</evidence>
<evidence type="ECO:0000256" key="7">
    <source>
        <dbReference type="ARBA" id="ARBA00023150"/>
    </source>
</evidence>
<keyword evidence="5 8" id="KW-0460">Magnesium</keyword>
<dbReference type="EMBL" id="UWOC01000174">
    <property type="protein sequence ID" value="VCU10624.1"/>
    <property type="molecule type" value="Genomic_DNA"/>
</dbReference>
<dbReference type="Pfam" id="PF12804">
    <property type="entry name" value="NTP_transf_3"/>
    <property type="match status" value="1"/>
</dbReference>
<dbReference type="EC" id="2.7.7.77" evidence="8"/>
<dbReference type="InterPro" id="IPR025877">
    <property type="entry name" value="MobA-like_NTP_Trfase"/>
</dbReference>
<evidence type="ECO:0000259" key="9">
    <source>
        <dbReference type="Pfam" id="PF12804"/>
    </source>
</evidence>
<feature type="binding site" evidence="8">
    <location>
        <position position="108"/>
    </location>
    <ligand>
        <name>GTP</name>
        <dbReference type="ChEBI" id="CHEBI:37565"/>
    </ligand>
</feature>
<feature type="binding site" evidence="8">
    <location>
        <begin position="15"/>
        <end position="17"/>
    </location>
    <ligand>
        <name>GTP</name>
        <dbReference type="ChEBI" id="CHEBI:37565"/>
    </ligand>
</feature>
<dbReference type="PANTHER" id="PTHR19136">
    <property type="entry name" value="MOLYBDENUM COFACTOR GUANYLYLTRANSFERASE"/>
    <property type="match status" value="1"/>
</dbReference>
<keyword evidence="6 8" id="KW-0342">GTP-binding</keyword>
<dbReference type="GO" id="GO:0046872">
    <property type="term" value="F:metal ion binding"/>
    <property type="evidence" value="ECO:0007669"/>
    <property type="project" value="UniProtKB-KW"/>
</dbReference>
<evidence type="ECO:0000313" key="11">
    <source>
        <dbReference type="Proteomes" id="UP000289200"/>
    </source>
</evidence>
<dbReference type="GO" id="GO:0005525">
    <property type="term" value="F:GTP binding"/>
    <property type="evidence" value="ECO:0007669"/>
    <property type="project" value="UniProtKB-UniRule"/>
</dbReference>
<dbReference type="GO" id="GO:1902758">
    <property type="term" value="P:bis(molybdopterin guanine dinucleotide)molybdenum biosynthetic process"/>
    <property type="evidence" value="ECO:0007669"/>
    <property type="project" value="TreeGrafter"/>
</dbReference>
<keyword evidence="1 8" id="KW-0963">Cytoplasm</keyword>
<comment type="cofactor">
    <cofactor evidence="8">
        <name>Mg(2+)</name>
        <dbReference type="ChEBI" id="CHEBI:18420"/>
    </cofactor>
</comment>
<comment type="subcellular location">
    <subcellularLocation>
        <location evidence="8">Cytoplasm</location>
    </subcellularLocation>
</comment>
<sequence length="211" mass="21409">MTPSAILPPTLGLVLAGGRALRLGGGDKSLLAISDRPILARVIARLAPCAAIILNANGDPARFAAFGLPVVADAVPGFAGPLAGLLAGLDWAAAHRPDLAHVASVPADCPFLPADLVARLHGAAATAPAGAATAASGGRGHPVVGLWPVALRHDLRRAVVDEGMRRVGDWTARHRPARVTWPDTPVDPFLNVNTAADLAAARAVAATHPDA</sequence>
<keyword evidence="7 8" id="KW-0501">Molybdenum cofactor biosynthesis</keyword>
<dbReference type="InterPro" id="IPR013482">
    <property type="entry name" value="Molybde_CF_guanTrfase"/>
</dbReference>
<dbReference type="Proteomes" id="UP000289200">
    <property type="component" value="Unassembled WGS sequence"/>
</dbReference>
<dbReference type="GO" id="GO:0061603">
    <property type="term" value="F:molybdenum cofactor guanylyltransferase activity"/>
    <property type="evidence" value="ECO:0007669"/>
    <property type="project" value="UniProtKB-EC"/>
</dbReference>
<keyword evidence="4 8" id="KW-0547">Nucleotide-binding</keyword>
<keyword evidence="11" id="KW-1185">Reference proteome</keyword>
<organism evidence="10 11">
    <name type="scientific">Rhodoplanes serenus</name>
    <dbReference type="NCBI Taxonomy" id="200615"/>
    <lineage>
        <taxon>Bacteria</taxon>
        <taxon>Pseudomonadati</taxon>
        <taxon>Pseudomonadota</taxon>
        <taxon>Alphaproteobacteria</taxon>
        <taxon>Hyphomicrobiales</taxon>
        <taxon>Nitrobacteraceae</taxon>
        <taxon>Rhodoplanes</taxon>
    </lineage>
</organism>
<comment type="function">
    <text evidence="8">Transfers a GMP moiety from GTP to Mo-molybdopterin (Mo-MPT) cofactor (Moco or molybdenum cofactor) to form Mo-molybdopterin guanine dinucleotide (Mo-MGD) cofactor.</text>
</comment>
<protein>
    <recommendedName>
        <fullName evidence="8">Molybdenum cofactor guanylyltransferase</fullName>
        <shortName evidence="8">MoCo guanylyltransferase</shortName>
        <ecNumber evidence="8">2.7.7.77</ecNumber>
    </recommendedName>
    <alternativeName>
        <fullName evidence="8">GTP:molybdopterin guanylyltransferase</fullName>
    </alternativeName>
    <alternativeName>
        <fullName evidence="8">Mo-MPT guanylyltransferase</fullName>
    </alternativeName>
    <alternativeName>
        <fullName evidence="8">Molybdopterin guanylyltransferase</fullName>
    </alternativeName>
    <alternativeName>
        <fullName evidence="8">Molybdopterin-guanine dinucleotide synthase</fullName>
        <shortName evidence="8">MGD synthase</shortName>
    </alternativeName>
</protein>
<dbReference type="HAMAP" id="MF_00316">
    <property type="entry name" value="MobA"/>
    <property type="match status" value="1"/>
</dbReference>
<dbReference type="InterPro" id="IPR029044">
    <property type="entry name" value="Nucleotide-diphossugar_trans"/>
</dbReference>
<comment type="similarity">
    <text evidence="8">Belongs to the MobA family.</text>
</comment>
<comment type="catalytic activity">
    <reaction evidence="8">
        <text>Mo-molybdopterin + GTP + H(+) = Mo-molybdopterin guanine dinucleotide + diphosphate</text>
        <dbReference type="Rhea" id="RHEA:34243"/>
        <dbReference type="ChEBI" id="CHEBI:15378"/>
        <dbReference type="ChEBI" id="CHEBI:33019"/>
        <dbReference type="ChEBI" id="CHEBI:37565"/>
        <dbReference type="ChEBI" id="CHEBI:71302"/>
        <dbReference type="ChEBI" id="CHEBI:71310"/>
        <dbReference type="EC" id="2.7.7.77"/>
    </reaction>
</comment>
<dbReference type="SUPFAM" id="SSF53448">
    <property type="entry name" value="Nucleotide-diphospho-sugar transferases"/>
    <property type="match status" value="1"/>
</dbReference>
<evidence type="ECO:0000256" key="4">
    <source>
        <dbReference type="ARBA" id="ARBA00022741"/>
    </source>
</evidence>
<feature type="binding site" evidence="8">
    <location>
        <position position="28"/>
    </location>
    <ligand>
        <name>GTP</name>
        <dbReference type="ChEBI" id="CHEBI:37565"/>
    </ligand>
</feature>
<evidence type="ECO:0000313" key="10">
    <source>
        <dbReference type="EMBL" id="VCU10624.1"/>
    </source>
</evidence>
<feature type="domain" description="MobA-like NTP transferase" evidence="9">
    <location>
        <begin position="12"/>
        <end position="169"/>
    </location>
</feature>
<reference evidence="11" key="1">
    <citation type="submission" date="2018-10" db="EMBL/GenBank/DDBJ databases">
        <authorList>
            <person name="Peiro R."/>
            <person name="Begona"/>
            <person name="Cbmso G."/>
            <person name="Lopez M."/>
            <person name="Gonzalez S."/>
            <person name="Sacristan E."/>
            <person name="Castillo E."/>
        </authorList>
    </citation>
    <scope>NUCLEOTIDE SEQUENCE [LARGE SCALE GENOMIC DNA]</scope>
</reference>
<comment type="domain">
    <text evidence="8">The N-terminal domain determines nucleotide recognition and specific binding, while the C-terminal domain determines the specific binding to the target protein.</text>
</comment>
<evidence type="ECO:0000256" key="3">
    <source>
        <dbReference type="ARBA" id="ARBA00022723"/>
    </source>
</evidence>
<gene>
    <name evidence="8 10" type="primary">mobA</name>
    <name evidence="10" type="ORF">RHODGE_RHODGE_03825</name>
</gene>
<dbReference type="AlphaFoldDB" id="A0A447CZD6"/>
<dbReference type="NCBIfam" id="TIGR02665">
    <property type="entry name" value="molyb_mobA"/>
    <property type="match status" value="1"/>
</dbReference>